<name>A0A922HNQ9_DERFA</name>
<organism evidence="1 2">
    <name type="scientific">Dermatophagoides farinae</name>
    <name type="common">American house dust mite</name>
    <dbReference type="NCBI Taxonomy" id="6954"/>
    <lineage>
        <taxon>Eukaryota</taxon>
        <taxon>Metazoa</taxon>
        <taxon>Ecdysozoa</taxon>
        <taxon>Arthropoda</taxon>
        <taxon>Chelicerata</taxon>
        <taxon>Arachnida</taxon>
        <taxon>Acari</taxon>
        <taxon>Acariformes</taxon>
        <taxon>Sarcoptiformes</taxon>
        <taxon>Astigmata</taxon>
        <taxon>Psoroptidia</taxon>
        <taxon>Analgoidea</taxon>
        <taxon>Pyroglyphidae</taxon>
        <taxon>Dermatophagoidinae</taxon>
        <taxon>Dermatophagoides</taxon>
    </lineage>
</organism>
<gene>
    <name evidence="1" type="primary">MAT1A_2</name>
    <name evidence="1" type="ORF">DERF_011972</name>
</gene>
<dbReference type="Proteomes" id="UP000790347">
    <property type="component" value="Unassembled WGS sequence"/>
</dbReference>
<keyword evidence="2" id="KW-1185">Reference proteome</keyword>
<accession>A0A922HNQ9</accession>
<reference evidence="1" key="1">
    <citation type="submission" date="2013-05" db="EMBL/GenBank/DDBJ databases">
        <authorList>
            <person name="Yim A.K.Y."/>
            <person name="Chan T.F."/>
            <person name="Ji K.M."/>
            <person name="Liu X.Y."/>
            <person name="Zhou J.W."/>
            <person name="Li R.Q."/>
            <person name="Yang K.Y."/>
            <person name="Li J."/>
            <person name="Li M."/>
            <person name="Law P.T.W."/>
            <person name="Wu Y.L."/>
            <person name="Cai Z.L."/>
            <person name="Qin H."/>
            <person name="Bao Y."/>
            <person name="Leung R.K.K."/>
            <person name="Ng P.K.S."/>
            <person name="Zou J."/>
            <person name="Zhong X.J."/>
            <person name="Ran P.X."/>
            <person name="Zhong N.S."/>
            <person name="Liu Z.G."/>
            <person name="Tsui S.K.W."/>
        </authorList>
    </citation>
    <scope>NUCLEOTIDE SEQUENCE</scope>
    <source>
        <strain evidence="1">Derf</strain>
        <tissue evidence="1">Whole organism</tissue>
    </source>
</reference>
<dbReference type="AlphaFoldDB" id="A0A922HNQ9"/>
<sequence length="70" mass="8098">MARTIKQMVIGFHGIDFGIWTLSYICDSNKMMKFGGDCLSTTEKKSFDRKKIDKNLSLITYQSLIEWTIV</sequence>
<evidence type="ECO:0000313" key="2">
    <source>
        <dbReference type="Proteomes" id="UP000790347"/>
    </source>
</evidence>
<protein>
    <submittedName>
        <fullName evidence="1">S-adenosylmethionine synthase isoform type-1, variant 2</fullName>
    </submittedName>
</protein>
<reference evidence="1" key="2">
    <citation type="journal article" date="2022" name="Res Sq">
        <title>Comparative Genomics Reveals Insights into the Divergent Evolution of Astigmatic Mites and Household Pest Adaptations.</title>
        <authorList>
            <person name="Xiong Q."/>
            <person name="Wan A.T.-Y."/>
            <person name="Liu X.-Y."/>
            <person name="Fung C.S.-H."/>
            <person name="Xiao X."/>
            <person name="Malainual N."/>
            <person name="Hou J."/>
            <person name="Wang L."/>
            <person name="Wang M."/>
            <person name="Yang K."/>
            <person name="Cui Y."/>
            <person name="Leung E."/>
            <person name="Nong W."/>
            <person name="Shin S.-K."/>
            <person name="Au S."/>
            <person name="Jeong K.Y."/>
            <person name="Chew F.T."/>
            <person name="Hui J."/>
            <person name="Leung T.F."/>
            <person name="Tungtrongchitr A."/>
            <person name="Zhong N."/>
            <person name="Liu Z."/>
            <person name="Tsui S."/>
        </authorList>
    </citation>
    <scope>NUCLEOTIDE SEQUENCE</scope>
    <source>
        <strain evidence="1">Derf</strain>
        <tissue evidence="1">Whole organism</tissue>
    </source>
</reference>
<dbReference type="EMBL" id="ASGP02000006">
    <property type="protein sequence ID" value="KAH9501105.1"/>
    <property type="molecule type" value="Genomic_DNA"/>
</dbReference>
<proteinExistence type="predicted"/>
<evidence type="ECO:0000313" key="1">
    <source>
        <dbReference type="EMBL" id="KAH9501105.1"/>
    </source>
</evidence>
<comment type="caution">
    <text evidence="1">The sequence shown here is derived from an EMBL/GenBank/DDBJ whole genome shotgun (WGS) entry which is preliminary data.</text>
</comment>